<protein>
    <submittedName>
        <fullName evidence="1">Uncharacterized protein</fullName>
    </submittedName>
</protein>
<reference evidence="2" key="1">
    <citation type="journal article" date="2023" name="G3 (Bethesda)">
        <title>Genome assembly and association tests identify interacting loci associated with vigor, precocity, and sex in interspecific pistachio rootstocks.</title>
        <authorList>
            <person name="Palmer W."/>
            <person name="Jacygrad E."/>
            <person name="Sagayaradj S."/>
            <person name="Cavanaugh K."/>
            <person name="Han R."/>
            <person name="Bertier L."/>
            <person name="Beede B."/>
            <person name="Kafkas S."/>
            <person name="Golino D."/>
            <person name="Preece J."/>
            <person name="Michelmore R."/>
        </authorList>
    </citation>
    <scope>NUCLEOTIDE SEQUENCE [LARGE SCALE GENOMIC DNA]</scope>
</reference>
<sequence length="694" mass="77853">MNTLLEGFSSSMNHLQLDPGLVSVYSNQNHGLTDLSDPLSDIISPSSMGSIGDSPDTSELSQTTLKYISEMLMEEDLGDKTCMLQDCMALQAAEKSFYDVLGQKYPPSPNQFSSSFNQNSQSPDDYCTTSSGADSSNDSTVTNNLVQPNWISNQSSLIKSTQSTFLLPNLYSEIQPVGLFSELREVSNSLPNDDTVTSKISRLSKSREDVVASVAEDGKHSSPNASRGRKGYQLEDGNCLEEGRSKKHLALSVSDYEPSEEFDEVLLCKCENNSSASCLFHGLGKNGIGGKMKQTGQPKGSNGGTTRTKKKGKMREVVDLWTLLTLCAQAVASYDQTTATDLLTQIRQHSSSSGDGTQRLAHYFANGLEARLAGTQKPISTHLNSRASAADVLQAYRAYISSCPFNRMSFYMANRTIIKVSEKATRIHIIDFGIGYGFQWPCLLQNLSKRSGGPPKIRMTGIEFPQPGFRPAERVEETGRRLKSYCERFNVSFEYISIAEKWQNIQLEDLKIDREEMTIVNSMYRMKHLPDDTVVISSPRDTVLELIKKINPDIFIQGVVNGTHNAPFFLPRFREALFHFSALFDMFEANLPREDQGRMLFEREIYGKDSMNVIACEGMERVDRPETYKQWQARNLRIGFRQLALDKDLLKNARSLVKSNFHPDFVLDEVSNWMLQGWKGRLMYALSFWKPVQP</sequence>
<evidence type="ECO:0000313" key="2">
    <source>
        <dbReference type="Proteomes" id="UP001164250"/>
    </source>
</evidence>
<dbReference type="Proteomes" id="UP001164250">
    <property type="component" value="Chromosome 11"/>
</dbReference>
<evidence type="ECO:0000313" key="1">
    <source>
        <dbReference type="EMBL" id="KAJ0083246.1"/>
    </source>
</evidence>
<organism evidence="1 2">
    <name type="scientific">Pistacia atlantica</name>
    <dbReference type="NCBI Taxonomy" id="434234"/>
    <lineage>
        <taxon>Eukaryota</taxon>
        <taxon>Viridiplantae</taxon>
        <taxon>Streptophyta</taxon>
        <taxon>Embryophyta</taxon>
        <taxon>Tracheophyta</taxon>
        <taxon>Spermatophyta</taxon>
        <taxon>Magnoliopsida</taxon>
        <taxon>eudicotyledons</taxon>
        <taxon>Gunneridae</taxon>
        <taxon>Pentapetalae</taxon>
        <taxon>rosids</taxon>
        <taxon>malvids</taxon>
        <taxon>Sapindales</taxon>
        <taxon>Anacardiaceae</taxon>
        <taxon>Pistacia</taxon>
    </lineage>
</organism>
<keyword evidence="2" id="KW-1185">Reference proteome</keyword>
<dbReference type="EMBL" id="CM047907">
    <property type="protein sequence ID" value="KAJ0083246.1"/>
    <property type="molecule type" value="Genomic_DNA"/>
</dbReference>
<comment type="caution">
    <text evidence="1">The sequence shown here is derived from an EMBL/GenBank/DDBJ whole genome shotgun (WGS) entry which is preliminary data.</text>
</comment>
<proteinExistence type="predicted"/>
<gene>
    <name evidence="1" type="ORF">Patl1_31316</name>
</gene>
<accession>A0ACC1AAP8</accession>
<name>A0ACC1AAP8_9ROSI</name>